<accession>A0ACB7S9T9</accession>
<reference evidence="1" key="1">
    <citation type="submission" date="2020-05" db="EMBL/GenBank/DDBJ databases">
        <title>Large-scale comparative analyses of tick genomes elucidate their genetic diversity and vector capacities.</title>
        <authorList>
            <person name="Jia N."/>
            <person name="Wang J."/>
            <person name="Shi W."/>
            <person name="Du L."/>
            <person name="Sun Y."/>
            <person name="Zhan W."/>
            <person name="Jiang J."/>
            <person name="Wang Q."/>
            <person name="Zhang B."/>
            <person name="Ji P."/>
            <person name="Sakyi L.B."/>
            <person name="Cui X."/>
            <person name="Yuan T."/>
            <person name="Jiang B."/>
            <person name="Yang W."/>
            <person name="Lam T.T.-Y."/>
            <person name="Chang Q."/>
            <person name="Ding S."/>
            <person name="Wang X."/>
            <person name="Zhu J."/>
            <person name="Ruan X."/>
            <person name="Zhao L."/>
            <person name="Wei J."/>
            <person name="Que T."/>
            <person name="Du C."/>
            <person name="Cheng J."/>
            <person name="Dai P."/>
            <person name="Han X."/>
            <person name="Huang E."/>
            <person name="Gao Y."/>
            <person name="Liu J."/>
            <person name="Shao H."/>
            <person name="Ye R."/>
            <person name="Li L."/>
            <person name="Wei W."/>
            <person name="Wang X."/>
            <person name="Wang C."/>
            <person name="Yang T."/>
            <person name="Huo Q."/>
            <person name="Li W."/>
            <person name="Guo W."/>
            <person name="Chen H."/>
            <person name="Zhou L."/>
            <person name="Ni X."/>
            <person name="Tian J."/>
            <person name="Zhou Y."/>
            <person name="Sheng Y."/>
            <person name="Liu T."/>
            <person name="Pan Y."/>
            <person name="Xia L."/>
            <person name="Li J."/>
            <person name="Zhao F."/>
            <person name="Cao W."/>
        </authorList>
    </citation>
    <scope>NUCLEOTIDE SEQUENCE</scope>
    <source>
        <strain evidence="1">Hyas-2018</strain>
    </source>
</reference>
<organism evidence="1 2">
    <name type="scientific">Hyalomma asiaticum</name>
    <name type="common">Tick</name>
    <dbReference type="NCBI Taxonomy" id="266040"/>
    <lineage>
        <taxon>Eukaryota</taxon>
        <taxon>Metazoa</taxon>
        <taxon>Ecdysozoa</taxon>
        <taxon>Arthropoda</taxon>
        <taxon>Chelicerata</taxon>
        <taxon>Arachnida</taxon>
        <taxon>Acari</taxon>
        <taxon>Parasitiformes</taxon>
        <taxon>Ixodida</taxon>
        <taxon>Ixodoidea</taxon>
        <taxon>Ixodidae</taxon>
        <taxon>Hyalomminae</taxon>
        <taxon>Hyalomma</taxon>
    </lineage>
</organism>
<gene>
    <name evidence="1" type="ORF">HPB50_024687</name>
</gene>
<name>A0ACB7S9T9_HYAAI</name>
<evidence type="ECO:0000313" key="2">
    <source>
        <dbReference type="Proteomes" id="UP000821845"/>
    </source>
</evidence>
<comment type="caution">
    <text evidence="1">The sequence shown here is derived from an EMBL/GenBank/DDBJ whole genome shotgun (WGS) entry which is preliminary data.</text>
</comment>
<dbReference type="EMBL" id="CM023485">
    <property type="protein sequence ID" value="KAH6931495.1"/>
    <property type="molecule type" value="Genomic_DNA"/>
</dbReference>
<dbReference type="Proteomes" id="UP000821845">
    <property type="component" value="Chromosome 5"/>
</dbReference>
<keyword evidence="2" id="KW-1185">Reference proteome</keyword>
<evidence type="ECO:0000313" key="1">
    <source>
        <dbReference type="EMBL" id="KAH6931495.1"/>
    </source>
</evidence>
<proteinExistence type="predicted"/>
<protein>
    <submittedName>
        <fullName evidence="1">Uncharacterized protein</fullName>
    </submittedName>
</protein>
<sequence length="65" mass="6288">MATEGAPSIPSCGPPVPTSSSTASPEGDSSEQIDSTASSGNMCSKLAPESSFSSTGTGHKPVSAT</sequence>